<comment type="similarity">
    <text evidence="2">Belongs to the glycosyl hydrolase 3 family.</text>
</comment>
<dbReference type="Gene3D" id="3.40.50.1700">
    <property type="entry name" value="Glycoside hydrolase family 3 C-terminal domain"/>
    <property type="match status" value="1"/>
</dbReference>
<dbReference type="EC" id="3.2.1.52" evidence="3"/>
<protein>
    <recommendedName>
        <fullName evidence="3">beta-N-acetylhexosaminidase</fullName>
        <ecNumber evidence="3">3.2.1.52</ecNumber>
    </recommendedName>
</protein>
<dbReference type="AlphaFoldDB" id="A0A9D1F5B9"/>
<reference evidence="7" key="1">
    <citation type="submission" date="2020-10" db="EMBL/GenBank/DDBJ databases">
        <authorList>
            <person name="Gilroy R."/>
        </authorList>
    </citation>
    <scope>NUCLEOTIDE SEQUENCE</scope>
    <source>
        <strain evidence="7">CHK178-757</strain>
    </source>
</reference>
<dbReference type="Proteomes" id="UP000823927">
    <property type="component" value="Unassembled WGS sequence"/>
</dbReference>
<comment type="catalytic activity">
    <reaction evidence="1">
        <text>Hydrolysis of terminal non-reducing N-acetyl-D-hexosamine residues in N-acetyl-beta-D-hexosaminides.</text>
        <dbReference type="EC" id="3.2.1.52"/>
    </reaction>
</comment>
<evidence type="ECO:0000259" key="6">
    <source>
        <dbReference type="Pfam" id="PF00933"/>
    </source>
</evidence>
<dbReference type="InterPro" id="IPR001764">
    <property type="entry name" value="Glyco_hydro_3_N"/>
</dbReference>
<dbReference type="GO" id="GO:0005975">
    <property type="term" value="P:carbohydrate metabolic process"/>
    <property type="evidence" value="ECO:0007669"/>
    <property type="project" value="InterPro"/>
</dbReference>
<gene>
    <name evidence="7" type="ORF">IAB46_09610</name>
</gene>
<name>A0A9D1F5B9_9FIRM</name>
<evidence type="ECO:0000256" key="3">
    <source>
        <dbReference type="ARBA" id="ARBA00012663"/>
    </source>
</evidence>
<evidence type="ECO:0000313" key="7">
    <source>
        <dbReference type="EMBL" id="HIS47786.1"/>
    </source>
</evidence>
<dbReference type="InterPro" id="IPR017853">
    <property type="entry name" value="GH"/>
</dbReference>
<organism evidence="7 8">
    <name type="scientific">Candidatus Scybalocola faecigallinarum</name>
    <dbReference type="NCBI Taxonomy" id="2840941"/>
    <lineage>
        <taxon>Bacteria</taxon>
        <taxon>Bacillati</taxon>
        <taxon>Bacillota</taxon>
        <taxon>Clostridia</taxon>
        <taxon>Lachnospirales</taxon>
        <taxon>Lachnospiraceae</taxon>
        <taxon>Lachnospiraceae incertae sedis</taxon>
        <taxon>Candidatus Scybalocola (ex Gilroy et al. 2021)</taxon>
    </lineage>
</organism>
<evidence type="ECO:0000256" key="4">
    <source>
        <dbReference type="ARBA" id="ARBA00022801"/>
    </source>
</evidence>
<dbReference type="InterPro" id="IPR036881">
    <property type="entry name" value="Glyco_hydro_3_C_sf"/>
</dbReference>
<evidence type="ECO:0000256" key="1">
    <source>
        <dbReference type="ARBA" id="ARBA00001231"/>
    </source>
</evidence>
<dbReference type="PANTHER" id="PTHR30480:SF13">
    <property type="entry name" value="BETA-HEXOSAMINIDASE"/>
    <property type="match status" value="1"/>
</dbReference>
<dbReference type="GO" id="GO:0004563">
    <property type="term" value="F:beta-N-acetylhexosaminidase activity"/>
    <property type="evidence" value="ECO:0007669"/>
    <property type="project" value="UniProtKB-EC"/>
</dbReference>
<dbReference type="Gene3D" id="3.20.20.300">
    <property type="entry name" value="Glycoside hydrolase, family 3, N-terminal domain"/>
    <property type="match status" value="1"/>
</dbReference>
<evidence type="ECO:0000313" key="8">
    <source>
        <dbReference type="Proteomes" id="UP000823927"/>
    </source>
</evidence>
<dbReference type="InterPro" id="IPR036962">
    <property type="entry name" value="Glyco_hydro_3_N_sf"/>
</dbReference>
<accession>A0A9D1F5B9</accession>
<dbReference type="SUPFAM" id="SSF51445">
    <property type="entry name" value="(Trans)glycosidases"/>
    <property type="match status" value="1"/>
</dbReference>
<sequence>MVDLKAKPFYLNDEQIKWVEDTLASMTDDEKTEQLFCPLLYTNEPEALKGIIGQYHFGGVMFRSNPAKEVQTAINTLQENSKIPMLISANLEDGGNGIANEGTYMGRQMLISATNDTQKAYQLGKICGVEGAAVGVNWGFSPVIDLDRNFRNPITNVRTYGSDPDHVLAMARGYIQGLTEDGKVIPTIKHFPGDGIDERDQHLVTSVNSLSVDEWEASYGKVYRGLIEDGAMTAMVGHIAMPAMEEYFDKKPCEKVIPATNSKNIVSGYLRGVLGFNGLISTDASPMVGLLSNTKRAESVPQAIEYGCDMLLFTKDLDEDIAFMKAGIKNGLLSKERLEDANRRILATKAAMGLPKLKEEGKLLKTEEDLKVLSAPQHIQWAKECADMGVTLVKDVQQLLPLDAKKYKKVLLEILGDFDSNDRVYGQFEELLTKEGFQVTKYIPETFETIFLDSKVEDFKKKYDLVIYIGNIENASNKTTARINWHTLFGAGNNLPWFVREVPTLFISVGNPYHLFDVPMIKTYINGYCHAPYVIEAIVDKIMGRGKFTGVSPIDPFCGKWDTRL</sequence>
<comment type="caution">
    <text evidence="7">The sequence shown here is derived from an EMBL/GenBank/DDBJ whole genome shotgun (WGS) entry which is preliminary data.</text>
</comment>
<dbReference type="PANTHER" id="PTHR30480">
    <property type="entry name" value="BETA-HEXOSAMINIDASE-RELATED"/>
    <property type="match status" value="1"/>
</dbReference>
<dbReference type="Pfam" id="PF00933">
    <property type="entry name" value="Glyco_hydro_3"/>
    <property type="match status" value="1"/>
</dbReference>
<keyword evidence="4 7" id="KW-0378">Hydrolase</keyword>
<keyword evidence="5" id="KW-0326">Glycosidase</keyword>
<feature type="domain" description="Glycoside hydrolase family 3 N-terminal" evidence="6">
    <location>
        <begin position="29"/>
        <end position="346"/>
    </location>
</feature>
<dbReference type="GO" id="GO:0009254">
    <property type="term" value="P:peptidoglycan turnover"/>
    <property type="evidence" value="ECO:0007669"/>
    <property type="project" value="TreeGrafter"/>
</dbReference>
<dbReference type="EMBL" id="DVIT01000033">
    <property type="protein sequence ID" value="HIS47786.1"/>
    <property type="molecule type" value="Genomic_DNA"/>
</dbReference>
<evidence type="ECO:0000256" key="2">
    <source>
        <dbReference type="ARBA" id="ARBA00005336"/>
    </source>
</evidence>
<dbReference type="InterPro" id="IPR050226">
    <property type="entry name" value="NagZ_Beta-hexosaminidase"/>
</dbReference>
<reference evidence="7" key="2">
    <citation type="journal article" date="2021" name="PeerJ">
        <title>Extensive microbial diversity within the chicken gut microbiome revealed by metagenomics and culture.</title>
        <authorList>
            <person name="Gilroy R."/>
            <person name="Ravi A."/>
            <person name="Getino M."/>
            <person name="Pursley I."/>
            <person name="Horton D.L."/>
            <person name="Alikhan N.F."/>
            <person name="Baker D."/>
            <person name="Gharbi K."/>
            <person name="Hall N."/>
            <person name="Watson M."/>
            <person name="Adriaenssens E.M."/>
            <person name="Foster-Nyarko E."/>
            <person name="Jarju S."/>
            <person name="Secka A."/>
            <person name="Antonio M."/>
            <person name="Oren A."/>
            <person name="Chaudhuri R.R."/>
            <person name="La Ragione R."/>
            <person name="Hildebrand F."/>
            <person name="Pallen M.J."/>
        </authorList>
    </citation>
    <scope>NUCLEOTIDE SEQUENCE</scope>
    <source>
        <strain evidence="7">CHK178-757</strain>
    </source>
</reference>
<proteinExistence type="inferred from homology"/>
<evidence type="ECO:0000256" key="5">
    <source>
        <dbReference type="ARBA" id="ARBA00023295"/>
    </source>
</evidence>